<reference evidence="5 6" key="1">
    <citation type="journal article" date="2011" name="Stand. Genomic Sci.">
        <title>Complete genome sequence of Allochromatium vinosum DSM 180(T).</title>
        <authorList>
            <person name="Weissgerber T."/>
            <person name="Zigann R."/>
            <person name="Bruce D."/>
            <person name="Chang Y.J."/>
            <person name="Detter J.C."/>
            <person name="Han C."/>
            <person name="Hauser L."/>
            <person name="Jeffries C.D."/>
            <person name="Land M."/>
            <person name="Munk A.C."/>
            <person name="Tapia R."/>
            <person name="Dahl C."/>
        </authorList>
    </citation>
    <scope>NUCLEOTIDE SEQUENCE [LARGE SCALE GENOMIC DNA]</scope>
    <source>
        <strain evidence="6">ATCC 17899 / DSM 180 / NBRC 103801 / NCIMB 10441 / D</strain>
        <plasmid evidence="6">Plasmid pALVIN01</plasmid>
    </source>
</reference>
<dbReference type="GO" id="GO:0003677">
    <property type="term" value="F:DNA binding"/>
    <property type="evidence" value="ECO:0007669"/>
    <property type="project" value="UniProtKB-KW"/>
</dbReference>
<dbReference type="Gene3D" id="3.90.220.20">
    <property type="entry name" value="DNA methylase specificity domains"/>
    <property type="match status" value="2"/>
</dbReference>
<dbReference type="REBASE" id="24180">
    <property type="entry name" value="S.Avi180ORF3176P"/>
</dbReference>
<keyword evidence="6" id="KW-1185">Reference proteome</keyword>
<evidence type="ECO:0000256" key="1">
    <source>
        <dbReference type="ARBA" id="ARBA00010923"/>
    </source>
</evidence>
<gene>
    <name evidence="5" type="ordered locus">Alvin_3177</name>
</gene>
<geneLocation type="plasmid" evidence="5 6">
    <name>pALVIN01</name>
</geneLocation>
<dbReference type="Pfam" id="PF01420">
    <property type="entry name" value="Methylase_S"/>
    <property type="match status" value="2"/>
</dbReference>
<evidence type="ECO:0000256" key="3">
    <source>
        <dbReference type="ARBA" id="ARBA00023125"/>
    </source>
</evidence>
<keyword evidence="3" id="KW-0238">DNA-binding</keyword>
<evidence type="ECO:0000256" key="2">
    <source>
        <dbReference type="ARBA" id="ARBA00022747"/>
    </source>
</evidence>
<feature type="domain" description="Type I restriction modification DNA specificity" evidence="4">
    <location>
        <begin position="223"/>
        <end position="381"/>
    </location>
</feature>
<dbReference type="SUPFAM" id="SSF116734">
    <property type="entry name" value="DNA methylase specificity domain"/>
    <property type="match status" value="2"/>
</dbReference>
<dbReference type="PANTHER" id="PTHR43140">
    <property type="entry name" value="TYPE-1 RESTRICTION ENZYME ECOKI SPECIFICITY PROTEIN"/>
    <property type="match status" value="1"/>
</dbReference>
<sequence>MSFSHDVEDLVADSNDRLHATADWWERVPLGDVCDILNGFPFKSQHFNNSEGAPVIRIRDVTSGFCKTFYSGDIPVGYWVEPFDMVVGMDGDFNCRLWSSERSLLNQRVCKLTPHEDFLDKKFLSYVLPAYLRLINDHTHSITVKHLSSKTIAKIPFPLPPLAEQRRIVAKLDRLFERTRRAREELSHIPRLIENYKKAILVAAFRGDLTKDWREKRGLPMPKEVKLGEVAKKLSYGTSAKSSKSGDVPVLRMGNIQNMRIDWKDLVYTSDVEEIEKYSLNAGDVLFNRTNSPELVGKTAIYKGERPAIYAGYLIKIKCGNRLVPEYLNYCLNSPLGRSYCWRVKSDGVSQSNINAKKLADFSFLLPTHDEQKEIVFRIEKTLDWLDSLVIEERQASHLLDHLDQANLAKAFRGELVPQDPSDEPASVLLEQIYADREKQVKIRKNKN</sequence>
<dbReference type="PANTHER" id="PTHR43140:SF1">
    <property type="entry name" value="TYPE I RESTRICTION ENZYME ECOKI SPECIFICITY SUBUNIT"/>
    <property type="match status" value="1"/>
</dbReference>
<evidence type="ECO:0000313" key="5">
    <source>
        <dbReference type="EMBL" id="ADC64074.1"/>
    </source>
</evidence>
<organism evidence="5 6">
    <name type="scientific">Allochromatium vinosum (strain ATCC 17899 / DSM 180 / NBRC 103801 / NCIMB 10441 / D)</name>
    <name type="common">Chromatium vinosum</name>
    <dbReference type="NCBI Taxonomy" id="572477"/>
    <lineage>
        <taxon>Bacteria</taxon>
        <taxon>Pseudomonadati</taxon>
        <taxon>Pseudomonadota</taxon>
        <taxon>Gammaproteobacteria</taxon>
        <taxon>Chromatiales</taxon>
        <taxon>Chromatiaceae</taxon>
        <taxon>Allochromatium</taxon>
    </lineage>
</organism>
<keyword evidence="5" id="KW-0614">Plasmid</keyword>
<feature type="domain" description="Type I restriction modification DNA specificity" evidence="4">
    <location>
        <begin position="25"/>
        <end position="178"/>
    </location>
</feature>
<dbReference type="InterPro" id="IPR051212">
    <property type="entry name" value="Type-I_RE_S_subunit"/>
</dbReference>
<dbReference type="RefSeq" id="WP_012972338.1">
    <property type="nucleotide sequence ID" value="NC_013852.1"/>
</dbReference>
<proteinExistence type="inferred from homology"/>
<dbReference type="CDD" id="cd17257">
    <property type="entry name" value="RMtype1_S_EcoBI-TRD1-CR1_like"/>
    <property type="match status" value="1"/>
</dbReference>
<dbReference type="AlphaFoldDB" id="D3RW62"/>
<dbReference type="OrthoDB" id="398435at2"/>
<dbReference type="Proteomes" id="UP000001441">
    <property type="component" value="Plasmid pALVIN01"/>
</dbReference>
<dbReference type="KEGG" id="alv:Alvin_3177"/>
<evidence type="ECO:0000313" key="6">
    <source>
        <dbReference type="Proteomes" id="UP000001441"/>
    </source>
</evidence>
<name>D3RW62_ALLVD</name>
<comment type="similarity">
    <text evidence="1">Belongs to the type-I restriction system S methylase family.</text>
</comment>
<dbReference type="InterPro" id="IPR044946">
    <property type="entry name" value="Restrct_endonuc_typeI_TRD_sf"/>
</dbReference>
<keyword evidence="2" id="KW-0680">Restriction system</keyword>
<dbReference type="InterPro" id="IPR000055">
    <property type="entry name" value="Restrct_endonuc_typeI_TRD"/>
</dbReference>
<accession>D3RW62</accession>
<dbReference type="CDD" id="cd17524">
    <property type="entry name" value="RMtype1_S_EcoUTORF5051P-TRD2-CR2_like"/>
    <property type="match status" value="1"/>
</dbReference>
<dbReference type="HOGENOM" id="CLU_021095_10_2_6"/>
<evidence type="ECO:0000259" key="4">
    <source>
        <dbReference type="Pfam" id="PF01420"/>
    </source>
</evidence>
<dbReference type="EMBL" id="CP001897">
    <property type="protein sequence ID" value="ADC64074.1"/>
    <property type="molecule type" value="Genomic_DNA"/>
</dbReference>
<dbReference type="GO" id="GO:0009307">
    <property type="term" value="P:DNA restriction-modification system"/>
    <property type="evidence" value="ECO:0007669"/>
    <property type="project" value="UniProtKB-KW"/>
</dbReference>
<protein>
    <submittedName>
        <fullName evidence="5">Restriction modification system DNA specificity domain protein</fullName>
    </submittedName>
</protein>